<organism evidence="2 3">
    <name type="scientific">Streptomyces katsurahamanus</name>
    <dbReference type="NCBI Taxonomy" id="2577098"/>
    <lineage>
        <taxon>Bacteria</taxon>
        <taxon>Bacillati</taxon>
        <taxon>Actinomycetota</taxon>
        <taxon>Actinomycetes</taxon>
        <taxon>Kitasatosporales</taxon>
        <taxon>Streptomycetaceae</taxon>
        <taxon>Streptomyces</taxon>
    </lineage>
</organism>
<feature type="region of interest" description="Disordered" evidence="1">
    <location>
        <begin position="46"/>
        <end position="90"/>
    </location>
</feature>
<dbReference type="NCBIfam" id="TIGR04186">
    <property type="entry name" value="GRASP_targ"/>
    <property type="match status" value="1"/>
</dbReference>
<dbReference type="RefSeq" id="WP_153485742.1">
    <property type="nucleotide sequence ID" value="NZ_VDEQ01000262.1"/>
</dbReference>
<evidence type="ECO:0000256" key="1">
    <source>
        <dbReference type="SAM" id="MobiDB-lite"/>
    </source>
</evidence>
<gene>
    <name evidence="2" type="primary">tgmA</name>
    <name evidence="2" type="ORF">FFZ77_23585</name>
</gene>
<name>A0ABW9NYU4_9ACTN</name>
<keyword evidence="3" id="KW-1185">Reference proteome</keyword>
<evidence type="ECO:0000313" key="3">
    <source>
        <dbReference type="Proteomes" id="UP000460558"/>
    </source>
</evidence>
<dbReference type="Proteomes" id="UP000460558">
    <property type="component" value="Unassembled WGS sequence"/>
</dbReference>
<comment type="caution">
    <text evidence="2">The sequence shown here is derived from an EMBL/GenBank/DDBJ whole genome shotgun (WGS) entry which is preliminary data.</text>
</comment>
<sequence>MGTAVQPWGTRRLAPYPTTVELPFTRTEIDPETQTTRYLDATGQLVEMGEDGKHGTNKATASQTATGADGGGPQPPAPADSDALEDHVPD</sequence>
<dbReference type="EMBL" id="VDEQ01000262">
    <property type="protein sequence ID" value="MQS38472.1"/>
    <property type="molecule type" value="Genomic_DNA"/>
</dbReference>
<reference evidence="2 3" key="1">
    <citation type="submission" date="2019-06" db="EMBL/GenBank/DDBJ databases">
        <title>Comparative genomics and metabolomics analyses of clavulanic acid producing Streptomyces species provides insight into specialized metabolism and evolution of beta-lactam biosynthetic gene clusters.</title>
        <authorList>
            <person name="Moore M.A."/>
            <person name="Cruz-Morales P."/>
            <person name="Barona Gomez F."/>
            <person name="Kapil T."/>
        </authorList>
    </citation>
    <scope>NUCLEOTIDE SEQUENCE [LARGE SCALE GENOMIC DNA]</scope>
    <source>
        <strain evidence="2 3">T-272</strain>
    </source>
</reference>
<dbReference type="InterPro" id="IPR025843">
    <property type="entry name" value="Actino_peptide"/>
</dbReference>
<dbReference type="Pfam" id="PF14408">
    <property type="entry name" value="Actino_peptide"/>
    <property type="match status" value="1"/>
</dbReference>
<proteinExistence type="predicted"/>
<dbReference type="InterPro" id="IPR026496">
    <property type="entry name" value="GRASP_targ"/>
</dbReference>
<protein>
    <submittedName>
        <fullName evidence="2">ATP-grasp-modified RiPP</fullName>
    </submittedName>
</protein>
<evidence type="ECO:0000313" key="2">
    <source>
        <dbReference type="EMBL" id="MQS38472.1"/>
    </source>
</evidence>
<accession>A0ABW9NYU4</accession>